<keyword evidence="5 7" id="KW-1133">Transmembrane helix</keyword>
<dbReference type="PROSITE" id="PS01311">
    <property type="entry name" value="LGT"/>
    <property type="match status" value="1"/>
</dbReference>
<feature type="transmembrane region" description="Helical" evidence="7">
    <location>
        <begin position="25"/>
        <end position="43"/>
    </location>
</feature>
<feature type="transmembrane region" description="Helical" evidence="7">
    <location>
        <begin position="180"/>
        <end position="198"/>
    </location>
</feature>
<dbReference type="EC" id="2.5.1.145" evidence="7"/>
<comment type="similarity">
    <text evidence="1 7">Belongs to the Lgt family.</text>
</comment>
<evidence type="ECO:0000256" key="6">
    <source>
        <dbReference type="ARBA" id="ARBA00023136"/>
    </source>
</evidence>
<dbReference type="EMBL" id="SNYW01000008">
    <property type="protein sequence ID" value="TDQ82428.1"/>
    <property type="molecule type" value="Genomic_DNA"/>
</dbReference>
<dbReference type="NCBIfam" id="TIGR00544">
    <property type="entry name" value="lgt"/>
    <property type="match status" value="1"/>
</dbReference>
<dbReference type="RefSeq" id="WP_133613710.1">
    <property type="nucleotide sequence ID" value="NZ_SNYW01000008.1"/>
</dbReference>
<evidence type="ECO:0000313" key="9">
    <source>
        <dbReference type="Proteomes" id="UP000295783"/>
    </source>
</evidence>
<dbReference type="GO" id="GO:0005886">
    <property type="term" value="C:plasma membrane"/>
    <property type="evidence" value="ECO:0007669"/>
    <property type="project" value="UniProtKB-SubCell"/>
</dbReference>
<evidence type="ECO:0000256" key="7">
    <source>
        <dbReference type="HAMAP-Rule" id="MF_01147"/>
    </source>
</evidence>
<dbReference type="Proteomes" id="UP000295783">
    <property type="component" value="Unassembled WGS sequence"/>
</dbReference>
<evidence type="ECO:0000256" key="5">
    <source>
        <dbReference type="ARBA" id="ARBA00022989"/>
    </source>
</evidence>
<sequence length="270" mass="29868">MTPDSGFYVYPGFDPVALDLGIVQIRWYALAYIAGILLAWRYMVYLGKKPPALVKPNHCEDMITWGTVGIILGGRLGHVLLWDPGYYLSNPVEILKIWEGGMAFHGGLVGVIVAMILYTRRVGLPFFALADLAAAATPIGLCLGRIANYINGELVGRVTDVPWAIIYPHVDNLPRHPSQIYEALTEGLLLFLVLAIFAHRQGIRERLGTLSGIFLIGYGIARVVSEMFREPEAFTDSLVATTWGQWLSAPMILYGLYLVWRGHHRGTSAA</sequence>
<evidence type="ECO:0000256" key="2">
    <source>
        <dbReference type="ARBA" id="ARBA00022475"/>
    </source>
</evidence>
<feature type="binding site" evidence="7">
    <location>
        <position position="145"/>
    </location>
    <ligand>
        <name>a 1,2-diacyl-sn-glycero-3-phospho-(1'-sn-glycerol)</name>
        <dbReference type="ChEBI" id="CHEBI:64716"/>
    </ligand>
</feature>
<dbReference type="HAMAP" id="MF_01147">
    <property type="entry name" value="Lgt"/>
    <property type="match status" value="1"/>
</dbReference>
<reference evidence="8 9" key="1">
    <citation type="submission" date="2019-03" db="EMBL/GenBank/DDBJ databases">
        <title>Genomic Encyclopedia of Type Strains, Phase III (KMG-III): the genomes of soil and plant-associated and newly described type strains.</title>
        <authorList>
            <person name="Whitman W."/>
        </authorList>
    </citation>
    <scope>NUCLEOTIDE SEQUENCE [LARGE SCALE GENOMIC DNA]</scope>
    <source>
        <strain evidence="8 9">CGMCC 1.7660</strain>
    </source>
</reference>
<accession>A0A4V3DEN9</accession>
<dbReference type="PANTHER" id="PTHR30589">
    <property type="entry name" value="PROLIPOPROTEIN DIACYLGLYCERYL TRANSFERASE"/>
    <property type="match status" value="1"/>
</dbReference>
<comment type="subcellular location">
    <subcellularLocation>
        <location evidence="7">Cell membrane</location>
        <topology evidence="7">Multi-pass membrane protein</topology>
    </subcellularLocation>
</comment>
<organism evidence="8 9">
    <name type="scientific">Dongia mobilis</name>
    <dbReference type="NCBI Taxonomy" id="578943"/>
    <lineage>
        <taxon>Bacteria</taxon>
        <taxon>Pseudomonadati</taxon>
        <taxon>Pseudomonadota</taxon>
        <taxon>Alphaproteobacteria</taxon>
        <taxon>Rhodospirillales</taxon>
        <taxon>Dongiaceae</taxon>
        <taxon>Dongia</taxon>
    </lineage>
</organism>
<evidence type="ECO:0000313" key="8">
    <source>
        <dbReference type="EMBL" id="TDQ82428.1"/>
    </source>
</evidence>
<keyword evidence="3 7" id="KW-0808">Transferase</keyword>
<comment type="function">
    <text evidence="7">Catalyzes the transfer of the diacylglyceryl group from phosphatidylglycerol to the sulfhydryl group of the N-terminal cysteine of a prolipoprotein, the first step in the formation of mature lipoproteins.</text>
</comment>
<feature type="transmembrane region" description="Helical" evidence="7">
    <location>
        <begin position="126"/>
        <end position="147"/>
    </location>
</feature>
<feature type="transmembrane region" description="Helical" evidence="7">
    <location>
        <begin position="207"/>
        <end position="223"/>
    </location>
</feature>
<name>A0A4V3DEN9_9PROT</name>
<dbReference type="InterPro" id="IPR001640">
    <property type="entry name" value="Lgt"/>
</dbReference>
<dbReference type="GO" id="GO:0042158">
    <property type="term" value="P:lipoprotein biosynthetic process"/>
    <property type="evidence" value="ECO:0007669"/>
    <property type="project" value="UniProtKB-UniRule"/>
</dbReference>
<evidence type="ECO:0000256" key="3">
    <source>
        <dbReference type="ARBA" id="ARBA00022679"/>
    </source>
</evidence>
<dbReference type="Pfam" id="PF01790">
    <property type="entry name" value="LGT"/>
    <property type="match status" value="1"/>
</dbReference>
<dbReference type="OrthoDB" id="871140at2"/>
<dbReference type="GO" id="GO:0008961">
    <property type="term" value="F:phosphatidylglycerol-prolipoprotein diacylglyceryl transferase activity"/>
    <property type="evidence" value="ECO:0007669"/>
    <property type="project" value="UniProtKB-UniRule"/>
</dbReference>
<keyword evidence="8" id="KW-0449">Lipoprotein</keyword>
<dbReference type="PANTHER" id="PTHR30589:SF0">
    <property type="entry name" value="PHOSPHATIDYLGLYCEROL--PROLIPOPROTEIN DIACYLGLYCERYL TRANSFERASE"/>
    <property type="match status" value="1"/>
</dbReference>
<keyword evidence="2 7" id="KW-1003">Cell membrane</keyword>
<protein>
    <recommendedName>
        <fullName evidence="7">Phosphatidylglycerol--prolipoprotein diacylglyceryl transferase</fullName>
        <ecNumber evidence="7">2.5.1.145</ecNumber>
    </recommendedName>
</protein>
<proteinExistence type="inferred from homology"/>
<feature type="transmembrane region" description="Helical" evidence="7">
    <location>
        <begin position="243"/>
        <end position="260"/>
    </location>
</feature>
<keyword evidence="4 7" id="KW-0812">Transmembrane</keyword>
<dbReference type="UniPathway" id="UPA00664"/>
<gene>
    <name evidence="7" type="primary">lgt</name>
    <name evidence="8" type="ORF">A8950_2251</name>
</gene>
<evidence type="ECO:0000256" key="1">
    <source>
        <dbReference type="ARBA" id="ARBA00007150"/>
    </source>
</evidence>
<comment type="catalytic activity">
    <reaction evidence="7">
        <text>L-cysteinyl-[prolipoprotein] + a 1,2-diacyl-sn-glycero-3-phospho-(1'-sn-glycerol) = an S-1,2-diacyl-sn-glyceryl-L-cysteinyl-[prolipoprotein] + sn-glycerol 1-phosphate + H(+)</text>
        <dbReference type="Rhea" id="RHEA:56712"/>
        <dbReference type="Rhea" id="RHEA-COMP:14679"/>
        <dbReference type="Rhea" id="RHEA-COMP:14680"/>
        <dbReference type="ChEBI" id="CHEBI:15378"/>
        <dbReference type="ChEBI" id="CHEBI:29950"/>
        <dbReference type="ChEBI" id="CHEBI:57685"/>
        <dbReference type="ChEBI" id="CHEBI:64716"/>
        <dbReference type="ChEBI" id="CHEBI:140658"/>
        <dbReference type="EC" id="2.5.1.145"/>
    </reaction>
</comment>
<dbReference type="AlphaFoldDB" id="A0A4V3DEN9"/>
<feature type="transmembrane region" description="Helical" evidence="7">
    <location>
        <begin position="102"/>
        <end position="119"/>
    </location>
</feature>
<keyword evidence="6 7" id="KW-0472">Membrane</keyword>
<comment type="caution">
    <text evidence="8">The sequence shown here is derived from an EMBL/GenBank/DDBJ whole genome shotgun (WGS) entry which is preliminary data.</text>
</comment>
<comment type="pathway">
    <text evidence="7">Protein modification; lipoprotein biosynthesis (diacylglyceryl transfer).</text>
</comment>
<keyword evidence="9" id="KW-1185">Reference proteome</keyword>
<evidence type="ECO:0000256" key="4">
    <source>
        <dbReference type="ARBA" id="ARBA00022692"/>
    </source>
</evidence>
<feature type="transmembrane region" description="Helical" evidence="7">
    <location>
        <begin position="63"/>
        <end position="82"/>
    </location>
</feature>